<gene>
    <name evidence="2" type="ORF">MINT15_11600</name>
</gene>
<organism evidence="2 3">
    <name type="scientific">Saccharomonospora viridis</name>
    <dbReference type="NCBI Taxonomy" id="1852"/>
    <lineage>
        <taxon>Bacteria</taxon>
        <taxon>Bacillati</taxon>
        <taxon>Actinomycetota</taxon>
        <taxon>Actinomycetes</taxon>
        <taxon>Pseudonocardiales</taxon>
        <taxon>Pseudonocardiaceae</taxon>
        <taxon>Saccharomonospora</taxon>
    </lineage>
</organism>
<dbReference type="OrthoDB" id="3631561at2"/>
<evidence type="ECO:0008006" key="4">
    <source>
        <dbReference type="Google" id="ProtNLM"/>
    </source>
</evidence>
<feature type="transmembrane region" description="Helical" evidence="1">
    <location>
        <begin position="12"/>
        <end position="29"/>
    </location>
</feature>
<reference evidence="2 3" key="1">
    <citation type="submission" date="2014-10" db="EMBL/GenBank/DDBJ databases">
        <title>Genome sequence of Micropolyspora internatus JCM3315.</title>
        <authorList>
            <person name="Shin S.-K."/>
            <person name="Yi H."/>
        </authorList>
    </citation>
    <scope>NUCLEOTIDE SEQUENCE [LARGE SCALE GENOMIC DNA]</scope>
    <source>
        <strain evidence="2 3">JCM 3315</strain>
    </source>
</reference>
<sequence>METVLADLAANWPLYAAIPVVAALIGYVTKRVAIEMMFRPMEFVGIKGTFLGWQGVVPRHGGRMAATATDLLTRNVLDVSDVFARINPDRLLREIEQPLLKAVDDITREVLSEHHPRLWQRLPPMAQDLVVKHIQAASPRLFRQVMDELRNNIGDILDIKHLSVQRLTRNKALLVKLIRETSRPEMAFIARSGIYFGFILGIVQSIVWALTKNPLVMPIFGAAIGFFTDWLAIKLIFVPRDPIRLPGGFVLQGLFQRRRAEVARQYGDMIAGELLTVRNLMEGIFDGPKSDRLVAIVRKLVAEAIDEQVQSAGPLMHATIGQQRLDEMKDAAATKVLERLPDILRHADGYLTRAMDVTNIVEQRMMRMTSLEYEGLLRPAFRQDEWKLIAVGGAIGFVVGELQVLLMLH</sequence>
<dbReference type="PANTHER" id="PTHR35791:SF1">
    <property type="entry name" value="UPF0754 MEMBRANE PROTEIN YHEB"/>
    <property type="match status" value="1"/>
</dbReference>
<proteinExistence type="predicted"/>
<keyword evidence="1" id="KW-0812">Transmembrane</keyword>
<keyword evidence="1" id="KW-0472">Membrane</keyword>
<dbReference type="AlphaFoldDB" id="A0A837DBJ3"/>
<feature type="transmembrane region" description="Helical" evidence="1">
    <location>
        <begin position="388"/>
        <end position="408"/>
    </location>
</feature>
<feature type="transmembrane region" description="Helical" evidence="1">
    <location>
        <begin position="188"/>
        <end position="210"/>
    </location>
</feature>
<feature type="transmembrane region" description="Helical" evidence="1">
    <location>
        <begin position="216"/>
        <end position="237"/>
    </location>
</feature>
<name>A0A837DBJ3_9PSEU</name>
<dbReference type="PANTHER" id="PTHR35791">
    <property type="entry name" value="UPF0754 MEMBRANE PROTEIN YHEB"/>
    <property type="match status" value="1"/>
</dbReference>
<dbReference type="EMBL" id="JRZE01000003">
    <property type="protein sequence ID" value="KHF44278.1"/>
    <property type="molecule type" value="Genomic_DNA"/>
</dbReference>
<evidence type="ECO:0000313" key="3">
    <source>
        <dbReference type="Proteomes" id="UP000030848"/>
    </source>
</evidence>
<accession>A0A837DBJ3</accession>
<comment type="caution">
    <text evidence="2">The sequence shown here is derived from an EMBL/GenBank/DDBJ whole genome shotgun (WGS) entry which is preliminary data.</text>
</comment>
<dbReference type="Proteomes" id="UP000030848">
    <property type="component" value="Unassembled WGS sequence"/>
</dbReference>
<evidence type="ECO:0000313" key="2">
    <source>
        <dbReference type="EMBL" id="KHF44278.1"/>
    </source>
</evidence>
<dbReference type="RefSeq" id="WP_015787795.1">
    <property type="nucleotide sequence ID" value="NZ_CALJZO010000026.1"/>
</dbReference>
<evidence type="ECO:0000256" key="1">
    <source>
        <dbReference type="SAM" id="Phobius"/>
    </source>
</evidence>
<keyword evidence="1" id="KW-1133">Transmembrane helix</keyword>
<protein>
    <recommendedName>
        <fullName evidence="4">DUF445 domain-containing protein</fullName>
    </recommendedName>
</protein>